<reference evidence="2 3" key="1">
    <citation type="submission" date="2022-03" db="EMBL/GenBank/DDBJ databases">
        <authorList>
            <person name="Macdonald S."/>
            <person name="Ahmed S."/>
            <person name="Newling K."/>
        </authorList>
    </citation>
    <scope>NUCLEOTIDE SEQUENCE [LARGE SCALE GENOMIC DNA]</scope>
</reference>
<dbReference type="PANTHER" id="PTHR33463">
    <property type="entry name" value="NB-ARC DOMAIN-CONTAINING PROTEIN-RELATED"/>
    <property type="match status" value="1"/>
</dbReference>
<sequence length="217" mass="24914">MISTESGLDQLLGDQRLMNSINSLFINGFQQKPLDMSALGGMKNLRQLWVVNSQFMEINQTSPLLSNLSKVRIMKCSGMKDLTWLLLSPNLVYLNIKFSEVEEIINEEKAANLTGITTPFEKLEELNFSAVPTLKSIYWKPLPFPLLRRLIITACPNLKKLPFNATSIPRIGQLRIIVRPPEQETEFEWEDEDTKNRFSPTFTWALGILKWVKLDLD</sequence>
<dbReference type="InterPro" id="IPR032675">
    <property type="entry name" value="LRR_dom_sf"/>
</dbReference>
<organism evidence="2 3">
    <name type="scientific">Eruca vesicaria subsp. sativa</name>
    <name type="common">Garden rocket</name>
    <name type="synonym">Eruca sativa</name>
    <dbReference type="NCBI Taxonomy" id="29727"/>
    <lineage>
        <taxon>Eukaryota</taxon>
        <taxon>Viridiplantae</taxon>
        <taxon>Streptophyta</taxon>
        <taxon>Embryophyta</taxon>
        <taxon>Tracheophyta</taxon>
        <taxon>Spermatophyta</taxon>
        <taxon>Magnoliopsida</taxon>
        <taxon>eudicotyledons</taxon>
        <taxon>Gunneridae</taxon>
        <taxon>Pentapetalae</taxon>
        <taxon>rosids</taxon>
        <taxon>malvids</taxon>
        <taxon>Brassicales</taxon>
        <taxon>Brassicaceae</taxon>
        <taxon>Brassiceae</taxon>
        <taxon>Eruca</taxon>
    </lineage>
</organism>
<keyword evidence="3" id="KW-1185">Reference proteome</keyword>
<evidence type="ECO:0000313" key="3">
    <source>
        <dbReference type="Proteomes" id="UP001642260"/>
    </source>
</evidence>
<dbReference type="InterPro" id="IPR050905">
    <property type="entry name" value="Plant_NBS-LRR"/>
</dbReference>
<evidence type="ECO:0008006" key="4">
    <source>
        <dbReference type="Google" id="ProtNLM"/>
    </source>
</evidence>
<protein>
    <recommendedName>
        <fullName evidence="4">Disease resistance protein</fullName>
    </recommendedName>
</protein>
<dbReference type="Gene3D" id="3.80.10.10">
    <property type="entry name" value="Ribonuclease Inhibitor"/>
    <property type="match status" value="1"/>
</dbReference>
<evidence type="ECO:0000313" key="2">
    <source>
        <dbReference type="EMBL" id="CAH8304059.1"/>
    </source>
</evidence>
<name>A0ABC8J4D3_ERUVS</name>
<dbReference type="SUPFAM" id="SSF52058">
    <property type="entry name" value="L domain-like"/>
    <property type="match status" value="1"/>
</dbReference>
<gene>
    <name evidence="2" type="ORF">ERUC_LOCUS3545</name>
</gene>
<dbReference type="Proteomes" id="UP001642260">
    <property type="component" value="Unassembled WGS sequence"/>
</dbReference>
<keyword evidence="1" id="KW-0611">Plant defense</keyword>
<dbReference type="AlphaFoldDB" id="A0ABC8J4D3"/>
<comment type="caution">
    <text evidence="2">The sequence shown here is derived from an EMBL/GenBank/DDBJ whole genome shotgun (WGS) entry which is preliminary data.</text>
</comment>
<accession>A0ABC8J4D3</accession>
<proteinExistence type="predicted"/>
<dbReference type="PANTHER" id="PTHR33463:SF220">
    <property type="entry name" value="NB-ARC DOMAIN-CONTAINING PROTEIN"/>
    <property type="match status" value="1"/>
</dbReference>
<dbReference type="EMBL" id="CAKOAT010059488">
    <property type="protein sequence ID" value="CAH8304059.1"/>
    <property type="molecule type" value="Genomic_DNA"/>
</dbReference>
<evidence type="ECO:0000256" key="1">
    <source>
        <dbReference type="ARBA" id="ARBA00022821"/>
    </source>
</evidence>